<dbReference type="CDD" id="cd16383">
    <property type="entry name" value="GUN4"/>
    <property type="match status" value="1"/>
</dbReference>
<dbReference type="InterPro" id="IPR037215">
    <property type="entry name" value="GUN4-like_sf"/>
</dbReference>
<dbReference type="EMBL" id="MF101451">
    <property type="protein sequence ID" value="ARW68212.1"/>
    <property type="molecule type" value="Genomic_DNA"/>
</dbReference>
<dbReference type="AlphaFoldDB" id="A0A1Z1MQT5"/>
<keyword evidence="2" id="KW-0934">Plastid</keyword>
<dbReference type="Pfam" id="PF05419">
    <property type="entry name" value="GUN4"/>
    <property type="match status" value="1"/>
</dbReference>
<evidence type="ECO:0000313" key="2">
    <source>
        <dbReference type="EMBL" id="ARW68212.1"/>
    </source>
</evidence>
<proteinExistence type="predicted"/>
<reference evidence="2" key="1">
    <citation type="journal article" date="2017" name="J. Phycol.">
        <title>Analysis of chloroplast genomes and a supermatrix inform reclassification of the Rhodomelaceae (Rhodophyta).</title>
        <authorList>
            <person name="Diaz-Tapia P."/>
            <person name="Maggs C.A."/>
            <person name="West J.A."/>
            <person name="Verbruggen H."/>
        </authorList>
    </citation>
    <scope>NUCLEOTIDE SEQUENCE</scope>
    <source>
        <strain evidence="2">PD1582</strain>
    </source>
</reference>
<dbReference type="PANTHER" id="PTHR34800">
    <property type="entry name" value="TETRAPYRROLE-BINDING PROTEIN, CHLOROPLASTIC"/>
    <property type="match status" value="1"/>
</dbReference>
<name>A0A1Z1MQT5_9FLOR</name>
<keyword evidence="2" id="KW-0150">Chloroplast</keyword>
<protein>
    <recommendedName>
        <fullName evidence="1">GUN4-like domain-containing protein</fullName>
    </recommendedName>
</protein>
<organism evidence="2">
    <name type="scientific">Chondria sp.</name>
    <name type="common">in: red algae</name>
    <dbReference type="NCBI Taxonomy" id="1982705"/>
    <lineage>
        <taxon>Eukaryota</taxon>
        <taxon>Rhodophyta</taxon>
        <taxon>Florideophyceae</taxon>
        <taxon>Rhodymeniophycidae</taxon>
        <taxon>Ceramiales</taxon>
        <taxon>Rhodomelaceae</taxon>
        <taxon>Chondrieae</taxon>
        <taxon>Chondria</taxon>
    </lineage>
</organism>
<gene>
    <name evidence="2" type="primary">ycf53</name>
</gene>
<geneLocation type="chloroplast" evidence="2"/>
<dbReference type="Gene3D" id="1.25.40.620">
    <property type="match status" value="1"/>
</dbReference>
<dbReference type="SUPFAM" id="SSF140869">
    <property type="entry name" value="GUN4-like"/>
    <property type="match status" value="1"/>
</dbReference>
<dbReference type="PANTHER" id="PTHR34800:SF1">
    <property type="entry name" value="TETRAPYRROLE-BINDING PROTEIN, CHLOROPLASTIC"/>
    <property type="match status" value="1"/>
</dbReference>
<dbReference type="GO" id="GO:0046906">
    <property type="term" value="F:tetrapyrrole binding"/>
    <property type="evidence" value="ECO:0007669"/>
    <property type="project" value="TreeGrafter"/>
</dbReference>
<evidence type="ECO:0000259" key="1">
    <source>
        <dbReference type="Pfam" id="PF05419"/>
    </source>
</evidence>
<accession>A0A1Z1MQT5</accession>
<sequence>MTNIKSKQIEINKQVQSIITKNFIRITSDIEETINSIYQEKQEVLLEIIIQRILHNKQNADTLDGFIFQKLLNTNIKVIKDKLNNYFPDGVATLKPSLQINYQPLQDILINQKFQEADKLTSQYLCELVEIKTNYKKNWLYFTDIQFMPSEDLFTLDLLWKIYSKGKFGLSIQKKIWTSNNKKWEKLWEKIGWTDNGNTKRYPNEFIWTLDAPQGHLPLSNQLRGTKTLLYLFNKITWN</sequence>
<dbReference type="Gene3D" id="1.10.10.1770">
    <property type="entry name" value="Gun4-like"/>
    <property type="match status" value="1"/>
</dbReference>
<feature type="domain" description="GUN4-like" evidence="1">
    <location>
        <begin position="98"/>
        <end position="233"/>
    </location>
</feature>
<dbReference type="InterPro" id="IPR008629">
    <property type="entry name" value="GUN4-like"/>
</dbReference>